<protein>
    <submittedName>
        <fullName evidence="1">Uncharacterized protein</fullName>
    </submittedName>
</protein>
<evidence type="ECO:0000313" key="1">
    <source>
        <dbReference type="EMBL" id="CEK87523.1"/>
    </source>
</evidence>
<organism evidence="1">
    <name type="scientific">Arion vulgaris</name>
    <dbReference type="NCBI Taxonomy" id="1028688"/>
    <lineage>
        <taxon>Eukaryota</taxon>
        <taxon>Metazoa</taxon>
        <taxon>Spiralia</taxon>
        <taxon>Lophotrochozoa</taxon>
        <taxon>Mollusca</taxon>
        <taxon>Gastropoda</taxon>
        <taxon>Heterobranchia</taxon>
        <taxon>Euthyneura</taxon>
        <taxon>Panpulmonata</taxon>
        <taxon>Eupulmonata</taxon>
        <taxon>Stylommatophora</taxon>
        <taxon>Helicina</taxon>
        <taxon>Arionoidea</taxon>
        <taxon>Arionidae</taxon>
        <taxon>Arion</taxon>
    </lineage>
</organism>
<accession>A0A0B7B3C9</accession>
<gene>
    <name evidence="1" type="primary">ORF159738</name>
</gene>
<dbReference type="EMBL" id="HACG01040658">
    <property type="protein sequence ID" value="CEK87523.1"/>
    <property type="molecule type" value="Transcribed_RNA"/>
</dbReference>
<reference evidence="1" key="1">
    <citation type="submission" date="2014-12" db="EMBL/GenBank/DDBJ databases">
        <title>Insight into the proteome of Arion vulgaris.</title>
        <authorList>
            <person name="Aradska J."/>
            <person name="Bulat T."/>
            <person name="Smidak R."/>
            <person name="Sarate P."/>
            <person name="Gangsoo J."/>
            <person name="Sialana F."/>
            <person name="Bilban M."/>
            <person name="Lubec G."/>
        </authorList>
    </citation>
    <scope>NUCLEOTIDE SEQUENCE</scope>
    <source>
        <tissue evidence="1">Skin</tissue>
    </source>
</reference>
<dbReference type="AlphaFoldDB" id="A0A0B7B3C9"/>
<sequence length="61" mass="6602">MTQPPLCRNGTLAESIAQSTNSVAPATIPEISGNNSLMNQMMLSRFEHKPNDLTTSSQRSP</sequence>
<proteinExistence type="predicted"/>
<name>A0A0B7B3C9_9EUPU</name>